<feature type="compositionally biased region" description="Basic and acidic residues" evidence="3">
    <location>
        <begin position="83"/>
        <end position="92"/>
    </location>
</feature>
<sequence>MLLRLQPRTTPTEPHCFVAAFVSWMKFYSTFPKELKPIFNVRIAHMGHFAKSFALKEAPSKFAGQHAAPKAAPPTNRLTYTERDPEKVQQAKREKRRLYTTTVSGEVRQTQQQQQQHGAADRRKMGGNGKSSFMKSLNKSRALTISEFDSGLPAIGEPKRRKQA</sequence>
<dbReference type="GO" id="GO:0004386">
    <property type="term" value="F:helicase activity"/>
    <property type="evidence" value="ECO:0007669"/>
    <property type="project" value="UniProtKB-KW"/>
</dbReference>
<evidence type="ECO:0000259" key="4">
    <source>
        <dbReference type="SMART" id="SM01178"/>
    </source>
</evidence>
<organism evidence="5 6">
    <name type="scientific">Drosophila navojoa</name>
    <name type="common">Fruit fly</name>
    <dbReference type="NCBI Taxonomy" id="7232"/>
    <lineage>
        <taxon>Eukaryota</taxon>
        <taxon>Metazoa</taxon>
        <taxon>Ecdysozoa</taxon>
        <taxon>Arthropoda</taxon>
        <taxon>Hexapoda</taxon>
        <taxon>Insecta</taxon>
        <taxon>Pterygota</taxon>
        <taxon>Neoptera</taxon>
        <taxon>Endopterygota</taxon>
        <taxon>Diptera</taxon>
        <taxon>Brachycera</taxon>
        <taxon>Muscomorpha</taxon>
        <taxon>Ephydroidea</taxon>
        <taxon>Drosophilidae</taxon>
        <taxon>Drosophila</taxon>
    </lineage>
</organism>
<dbReference type="Proteomes" id="UP000295192">
    <property type="component" value="Unassembled WGS sequence"/>
</dbReference>
<keyword evidence="2" id="KW-0347">Helicase</keyword>
<keyword evidence="2" id="KW-0547">Nucleotide-binding</keyword>
<dbReference type="OrthoDB" id="422663at2759"/>
<dbReference type="EMBL" id="LSRL02001050">
    <property type="protein sequence ID" value="TDG39438.1"/>
    <property type="molecule type" value="Genomic_DNA"/>
</dbReference>
<gene>
    <name evidence="5" type="ORF">AWZ03_014140</name>
</gene>
<evidence type="ECO:0000256" key="2">
    <source>
        <dbReference type="ARBA" id="ARBA00022806"/>
    </source>
</evidence>
<protein>
    <recommendedName>
        <fullName evidence="4">ATP-dependent rRNA helicase SPB4-like C-terminal extension domain-containing protein</fullName>
    </recommendedName>
</protein>
<comment type="caution">
    <text evidence="5">The sequence shown here is derived from an EMBL/GenBank/DDBJ whole genome shotgun (WGS) entry which is preliminary data.</text>
</comment>
<keyword evidence="1" id="KW-0378">Hydrolase</keyword>
<feature type="region of interest" description="Disordered" evidence="3">
    <location>
        <begin position="83"/>
        <end position="164"/>
    </location>
</feature>
<dbReference type="SMART" id="SM01178">
    <property type="entry name" value="DUF4217"/>
    <property type="match status" value="1"/>
</dbReference>
<dbReference type="AlphaFoldDB" id="A0A484AST8"/>
<dbReference type="STRING" id="7232.A0A484AST8"/>
<reference evidence="5 6" key="1">
    <citation type="journal article" date="2019" name="J. Hered.">
        <title>An Improved Genome Assembly for Drosophila navojoa, the Basal Species in the mojavensis Cluster.</title>
        <authorList>
            <person name="Vanderlinde T."/>
            <person name="Dupim E.G."/>
            <person name="Nazario-Yepiz N.O."/>
            <person name="Carvalho A.B."/>
        </authorList>
    </citation>
    <scope>NUCLEOTIDE SEQUENCE [LARGE SCALE GENOMIC DNA]</scope>
    <source>
        <strain evidence="5">Navoj_Jal97</strain>
        <tissue evidence="5">Whole organism</tissue>
    </source>
</reference>
<dbReference type="Pfam" id="PF13959">
    <property type="entry name" value="CTE_SPB4"/>
    <property type="match status" value="1"/>
</dbReference>
<feature type="compositionally biased region" description="Polar residues" evidence="3">
    <location>
        <begin position="130"/>
        <end position="143"/>
    </location>
</feature>
<evidence type="ECO:0000313" key="6">
    <source>
        <dbReference type="Proteomes" id="UP000295192"/>
    </source>
</evidence>
<feature type="compositionally biased region" description="Polar residues" evidence="3">
    <location>
        <begin position="99"/>
        <end position="108"/>
    </location>
</feature>
<keyword evidence="6" id="KW-1185">Reference proteome</keyword>
<proteinExistence type="predicted"/>
<evidence type="ECO:0000256" key="1">
    <source>
        <dbReference type="ARBA" id="ARBA00022801"/>
    </source>
</evidence>
<keyword evidence="2" id="KW-0067">ATP-binding</keyword>
<name>A0A484AST8_DRONA</name>
<accession>A0A484AST8</accession>
<feature type="domain" description="ATP-dependent rRNA helicase SPB4-like C-terminal extension" evidence="4">
    <location>
        <begin position="2"/>
        <end position="63"/>
    </location>
</feature>
<dbReference type="GO" id="GO:0016787">
    <property type="term" value="F:hydrolase activity"/>
    <property type="evidence" value="ECO:0007669"/>
    <property type="project" value="UniProtKB-KW"/>
</dbReference>
<evidence type="ECO:0000313" key="5">
    <source>
        <dbReference type="EMBL" id="TDG39438.1"/>
    </source>
</evidence>
<evidence type="ECO:0000256" key="3">
    <source>
        <dbReference type="SAM" id="MobiDB-lite"/>
    </source>
</evidence>
<dbReference type="InterPro" id="IPR025313">
    <property type="entry name" value="SPB4-like_CTE"/>
</dbReference>